<evidence type="ECO:0000256" key="1">
    <source>
        <dbReference type="ARBA" id="ARBA00022723"/>
    </source>
</evidence>
<dbReference type="VEuPathDB" id="FungiDB:Z520_00095"/>
<dbReference type="InterPro" id="IPR007219">
    <property type="entry name" value="XnlR_reg_dom"/>
</dbReference>
<dbReference type="GO" id="GO:0006351">
    <property type="term" value="P:DNA-templated transcription"/>
    <property type="evidence" value="ECO:0007669"/>
    <property type="project" value="InterPro"/>
</dbReference>
<keyword evidence="5" id="KW-0804">Transcription</keyword>
<keyword evidence="9" id="KW-1185">Reference proteome</keyword>
<evidence type="ECO:0000313" key="9">
    <source>
        <dbReference type="Proteomes" id="UP000053411"/>
    </source>
</evidence>
<dbReference type="InterPro" id="IPR051615">
    <property type="entry name" value="Transcr_Regulatory_Elem"/>
</dbReference>
<proteinExistence type="predicted"/>
<evidence type="ECO:0000256" key="2">
    <source>
        <dbReference type="ARBA" id="ARBA00022833"/>
    </source>
</evidence>
<dbReference type="GO" id="GO:0008270">
    <property type="term" value="F:zinc ion binding"/>
    <property type="evidence" value="ECO:0007669"/>
    <property type="project" value="InterPro"/>
</dbReference>
<dbReference type="OrthoDB" id="2162761at2759"/>
<keyword evidence="3" id="KW-0805">Transcription regulation</keyword>
<dbReference type="GeneID" id="27705841"/>
<sequence length="553" mass="61543">MGILRSLRSGADVSTALKSVEATTPQIPDIFEQRLEKVYDIPQSKEPPAVLSLYGLLQPFDQATSSPSSSGRNSVQWTTVIKDPEIISYLLDLYFTYHHPLCLVIPEPLIRADMASGRTRHCSPVLINAILAVACTFLGLQDDVKSANDLWPSVEDFFIEAERLLAEHPEPSLTAVAALCLLAVVENLHLRCQRARKLSGRAICMALFLGLPLGRTSDEEQTEATADDRALIVVQQQLFWVCYQVDQMASNNAGCAPQIIIDDLGIRLPNIDDIAATGPWDPSSMLVPFSDFRDRSSCWFYLAELAKVVSTTMSPPRALVHSRKNRDIRLWELSYQAWYRRLPASFAVSDTAPGHVIAIHMWYHGCLIQSFRQVAAPGRGDLSVTALQICQNAAKEITDLFSCYRSRYGLRGINAMMCQALLDAYSVHLSCFPSAIKDLLTVVEAFQDVSKRQQWARTWLKRLESQTLHSPVAESAAIVEALFGRHENTSEEGPTVQECSSEKPLVVNRTNATTNIDLIPNAASPEAQNAALAATTRPHRWNDDYFFSPFVRH</sequence>
<accession>A0A0D2L311</accession>
<evidence type="ECO:0000256" key="5">
    <source>
        <dbReference type="ARBA" id="ARBA00023163"/>
    </source>
</evidence>
<keyword evidence="6" id="KW-0539">Nucleus</keyword>
<organism evidence="8 9">
    <name type="scientific">Fonsecaea multimorphosa CBS 102226</name>
    <dbReference type="NCBI Taxonomy" id="1442371"/>
    <lineage>
        <taxon>Eukaryota</taxon>
        <taxon>Fungi</taxon>
        <taxon>Dikarya</taxon>
        <taxon>Ascomycota</taxon>
        <taxon>Pezizomycotina</taxon>
        <taxon>Eurotiomycetes</taxon>
        <taxon>Chaetothyriomycetidae</taxon>
        <taxon>Chaetothyriales</taxon>
        <taxon>Herpotrichiellaceae</taxon>
        <taxon>Fonsecaea</taxon>
    </lineage>
</organism>
<keyword evidence="4" id="KW-0238">DNA-binding</keyword>
<evidence type="ECO:0000256" key="6">
    <source>
        <dbReference type="ARBA" id="ARBA00023242"/>
    </source>
</evidence>
<gene>
    <name evidence="8" type="ORF">Z520_00095</name>
</gene>
<dbReference type="CDD" id="cd12148">
    <property type="entry name" value="fungal_TF_MHR"/>
    <property type="match status" value="1"/>
</dbReference>
<feature type="domain" description="Xylanolytic transcriptional activator regulatory" evidence="7">
    <location>
        <begin position="195"/>
        <end position="275"/>
    </location>
</feature>
<dbReference type="EMBL" id="KN848062">
    <property type="protein sequence ID" value="KIY03404.1"/>
    <property type="molecule type" value="Genomic_DNA"/>
</dbReference>
<reference evidence="8 9" key="1">
    <citation type="submission" date="2015-01" db="EMBL/GenBank/DDBJ databases">
        <title>The Genome Sequence of Fonsecaea multimorphosa CBS 102226.</title>
        <authorList>
            <consortium name="The Broad Institute Genomics Platform"/>
            <person name="Cuomo C."/>
            <person name="de Hoog S."/>
            <person name="Gorbushina A."/>
            <person name="Stielow B."/>
            <person name="Teixiera M."/>
            <person name="Abouelleil A."/>
            <person name="Chapman S.B."/>
            <person name="Priest M."/>
            <person name="Young S.K."/>
            <person name="Wortman J."/>
            <person name="Nusbaum C."/>
            <person name="Birren B."/>
        </authorList>
    </citation>
    <scope>NUCLEOTIDE SEQUENCE [LARGE SCALE GENOMIC DNA]</scope>
    <source>
        <strain evidence="8 9">CBS 102226</strain>
    </source>
</reference>
<protein>
    <recommendedName>
        <fullName evidence="7">Xylanolytic transcriptional activator regulatory domain-containing protein</fullName>
    </recommendedName>
</protein>
<dbReference type="PANTHER" id="PTHR31313:SF81">
    <property type="entry name" value="TY1 ENHANCER ACTIVATOR"/>
    <property type="match status" value="1"/>
</dbReference>
<evidence type="ECO:0000313" key="8">
    <source>
        <dbReference type="EMBL" id="KIY03404.1"/>
    </source>
</evidence>
<evidence type="ECO:0000256" key="4">
    <source>
        <dbReference type="ARBA" id="ARBA00023125"/>
    </source>
</evidence>
<dbReference type="SMART" id="SM00906">
    <property type="entry name" value="Fungal_trans"/>
    <property type="match status" value="1"/>
</dbReference>
<name>A0A0D2L311_9EURO</name>
<evidence type="ECO:0000256" key="3">
    <source>
        <dbReference type="ARBA" id="ARBA00023015"/>
    </source>
</evidence>
<dbReference type="STRING" id="1442371.A0A0D2L311"/>
<dbReference type="PANTHER" id="PTHR31313">
    <property type="entry name" value="TY1 ENHANCER ACTIVATOR"/>
    <property type="match status" value="1"/>
</dbReference>
<dbReference type="GO" id="GO:0003677">
    <property type="term" value="F:DNA binding"/>
    <property type="evidence" value="ECO:0007669"/>
    <property type="project" value="UniProtKB-KW"/>
</dbReference>
<dbReference type="AlphaFoldDB" id="A0A0D2L311"/>
<dbReference type="RefSeq" id="XP_016637526.1">
    <property type="nucleotide sequence ID" value="XM_016770616.1"/>
</dbReference>
<dbReference type="Pfam" id="PF04082">
    <property type="entry name" value="Fungal_trans"/>
    <property type="match status" value="1"/>
</dbReference>
<keyword evidence="2" id="KW-0862">Zinc</keyword>
<dbReference type="Proteomes" id="UP000053411">
    <property type="component" value="Unassembled WGS sequence"/>
</dbReference>
<evidence type="ECO:0000259" key="7">
    <source>
        <dbReference type="SMART" id="SM00906"/>
    </source>
</evidence>
<keyword evidence="1" id="KW-0479">Metal-binding</keyword>